<dbReference type="EMBL" id="AP025739">
    <property type="protein sequence ID" value="BDI32477.1"/>
    <property type="molecule type" value="Genomic_DNA"/>
</dbReference>
<gene>
    <name evidence="1" type="ORF">CCAX7_45280</name>
</gene>
<reference evidence="1 2" key="1">
    <citation type="journal article" date="2019" name="Int. J. Syst. Evol. Microbiol.">
        <title>Capsulimonas corticalis gen. nov., sp. nov., an aerobic capsulated bacterium, of a novel bacterial order, Capsulimonadales ord. nov., of the class Armatimonadia of the phylum Armatimonadetes.</title>
        <authorList>
            <person name="Li J."/>
            <person name="Kudo C."/>
            <person name="Tonouchi A."/>
        </authorList>
    </citation>
    <scope>NUCLEOTIDE SEQUENCE [LARGE SCALE GENOMIC DNA]</scope>
    <source>
        <strain evidence="1 2">AX-7</strain>
    </source>
</reference>
<sequence>MDAKSLFTSTEVLSGFGLIAVGISAQALGIHDIFAVAMAPFGVGLILSDMLSKVARATRDRVKVRIPRDND</sequence>
<protein>
    <submittedName>
        <fullName evidence="1">Uncharacterized protein</fullName>
    </submittedName>
</protein>
<dbReference type="KEGG" id="ccot:CCAX7_45280"/>
<name>A0A402D6G0_9BACT</name>
<dbReference type="AlphaFoldDB" id="A0A402D6G0"/>
<dbReference type="Proteomes" id="UP000287394">
    <property type="component" value="Chromosome"/>
</dbReference>
<evidence type="ECO:0000313" key="2">
    <source>
        <dbReference type="Proteomes" id="UP000287394"/>
    </source>
</evidence>
<evidence type="ECO:0000313" key="1">
    <source>
        <dbReference type="EMBL" id="BDI32477.1"/>
    </source>
</evidence>
<accession>A0A402D6G0</accession>
<keyword evidence="2" id="KW-1185">Reference proteome</keyword>
<dbReference type="RefSeq" id="WP_119325042.1">
    <property type="nucleotide sequence ID" value="NZ_AP025739.1"/>
</dbReference>
<proteinExistence type="predicted"/>
<organism evidence="1 2">
    <name type="scientific">Capsulimonas corticalis</name>
    <dbReference type="NCBI Taxonomy" id="2219043"/>
    <lineage>
        <taxon>Bacteria</taxon>
        <taxon>Bacillati</taxon>
        <taxon>Armatimonadota</taxon>
        <taxon>Armatimonadia</taxon>
        <taxon>Capsulimonadales</taxon>
        <taxon>Capsulimonadaceae</taxon>
        <taxon>Capsulimonas</taxon>
    </lineage>
</organism>